<evidence type="ECO:0000256" key="1">
    <source>
        <dbReference type="SAM" id="MobiDB-lite"/>
    </source>
</evidence>
<organism evidence="2">
    <name type="scientific">marine sediment metagenome</name>
    <dbReference type="NCBI Taxonomy" id="412755"/>
    <lineage>
        <taxon>unclassified sequences</taxon>
        <taxon>metagenomes</taxon>
        <taxon>ecological metagenomes</taxon>
    </lineage>
</organism>
<reference evidence="2" key="1">
    <citation type="journal article" date="2015" name="Nature">
        <title>Complex archaea that bridge the gap between prokaryotes and eukaryotes.</title>
        <authorList>
            <person name="Spang A."/>
            <person name="Saw J.H."/>
            <person name="Jorgensen S.L."/>
            <person name="Zaremba-Niedzwiedzka K."/>
            <person name="Martijn J."/>
            <person name="Lind A.E."/>
            <person name="van Eijk R."/>
            <person name="Schleper C."/>
            <person name="Guy L."/>
            <person name="Ettema T.J."/>
        </authorList>
    </citation>
    <scope>NUCLEOTIDE SEQUENCE</scope>
</reference>
<gene>
    <name evidence="2" type="ORF">LCGC14_1290780</name>
</gene>
<name>A0A0F9KU86_9ZZZZ</name>
<accession>A0A0F9KU86</accession>
<protein>
    <recommendedName>
        <fullName evidence="3">AP2/ERF domain-containing protein</fullName>
    </recommendedName>
</protein>
<dbReference type="EMBL" id="LAZR01007438">
    <property type="protein sequence ID" value="KKM85273.1"/>
    <property type="molecule type" value="Genomic_DNA"/>
</dbReference>
<feature type="region of interest" description="Disordered" evidence="1">
    <location>
        <begin position="146"/>
        <end position="170"/>
    </location>
</feature>
<proteinExistence type="predicted"/>
<comment type="caution">
    <text evidence="2">The sequence shown here is derived from an EMBL/GenBank/DDBJ whole genome shotgun (WGS) entry which is preliminary data.</text>
</comment>
<evidence type="ECO:0008006" key="3">
    <source>
        <dbReference type="Google" id="ProtNLM"/>
    </source>
</evidence>
<dbReference type="AlphaFoldDB" id="A0A0F9KU86"/>
<sequence length="170" mass="19952">MIGKKIGRLLVIREAVRTKGGRRKWLCKCNCGNLVSVMDQHLKNLNTQSCGCLHRELLSRATVHGYRRRNSKLTPEYVSWQKAKSRCHNVNDKSYKYYGARGIMMCKEWRDSFAQFFKDMGQRPEGYSIERIDNEGNYEASNCKWATRKEQNSNQRKRIKGLRRLKGKSK</sequence>
<feature type="compositionally biased region" description="Basic residues" evidence="1">
    <location>
        <begin position="155"/>
        <end position="170"/>
    </location>
</feature>
<evidence type="ECO:0000313" key="2">
    <source>
        <dbReference type="EMBL" id="KKM85273.1"/>
    </source>
</evidence>